<dbReference type="Gene3D" id="3.30.450.380">
    <property type="match status" value="1"/>
</dbReference>
<evidence type="ECO:0000259" key="2">
    <source>
        <dbReference type="SMART" id="SM00382"/>
    </source>
</evidence>
<dbReference type="RefSeq" id="WP_143233901.1">
    <property type="nucleotide sequence ID" value="NZ_VJWL01000001.1"/>
</dbReference>
<dbReference type="Pfam" id="PF00437">
    <property type="entry name" value="T2SSE"/>
    <property type="match status" value="1"/>
</dbReference>
<dbReference type="PANTHER" id="PTHR30486:SF15">
    <property type="entry name" value="TYPE II_IV SECRETION SYSTEM ATPASE"/>
    <property type="match status" value="1"/>
</dbReference>
<dbReference type="GO" id="GO:0016887">
    <property type="term" value="F:ATP hydrolysis activity"/>
    <property type="evidence" value="ECO:0007669"/>
    <property type="project" value="InterPro"/>
</dbReference>
<comment type="similarity">
    <text evidence="1">Belongs to the GSP E family.</text>
</comment>
<dbReference type="Proteomes" id="UP000320359">
    <property type="component" value="Unassembled WGS sequence"/>
</dbReference>
<dbReference type="Gene3D" id="3.40.50.300">
    <property type="entry name" value="P-loop containing nucleotide triphosphate hydrolases"/>
    <property type="match status" value="1"/>
</dbReference>
<name>A0A552X3L1_9GAMM</name>
<dbReference type="InterPro" id="IPR001482">
    <property type="entry name" value="T2SS/T4SS_dom"/>
</dbReference>
<protein>
    <submittedName>
        <fullName evidence="3">CpaF family protein</fullName>
    </submittedName>
</protein>
<dbReference type="AlphaFoldDB" id="A0A552X3L1"/>
<dbReference type="EMBL" id="VJWL01000001">
    <property type="protein sequence ID" value="TRW49479.1"/>
    <property type="molecule type" value="Genomic_DNA"/>
</dbReference>
<gene>
    <name evidence="3" type="ORF">FM042_01030</name>
</gene>
<dbReference type="SMART" id="SM00382">
    <property type="entry name" value="AAA"/>
    <property type="match status" value="1"/>
</dbReference>
<sequence length="416" mass="46291">MNQSEPILTSLLEHIELYIQQNHISLERMTDDEIAVLVTRLVEERMGGHKGSSQLVQQVLDQMLGFGPISPLLRDESVSEIMINGHNKVFIESAGKVRQVSSGFQNEQALRQVIERMLHPLGKRVDESSPMVDGRLPCGSRINIIIPPLAVSGATITIRKFNQQQWGLTDLVSLQSMSVEVSLLLRWAVQHKQNIVLSGGTGTGKTTLLNALARCIDREARVITIEDAAELLLPLPHWVRLESRPANQEGVGAVSIRQLVINALRMRPDRIIVGECRGGEALDMLQAMNTGHAGSMTTLHANTPRDALQRLETMVLMAGFELPLIAIRQQIRSAIQLIVQIQRTSDGRRRVTAITEIKGMVGDVIQTAELVRYTEDGDHYVFTGEMPNFIDSLSAEQRGQLQKMTTSEKELEWCHA</sequence>
<reference evidence="3 4" key="1">
    <citation type="submission" date="2019-07" db="EMBL/GenBank/DDBJ databases">
        <authorList>
            <person name="Yang M."/>
            <person name="Zhao D."/>
            <person name="Xiang H."/>
        </authorList>
    </citation>
    <scope>NUCLEOTIDE SEQUENCE [LARGE SCALE GENOMIC DNA]</scope>
    <source>
        <strain evidence="3 4">IM1326</strain>
    </source>
</reference>
<dbReference type="InterPro" id="IPR027417">
    <property type="entry name" value="P-loop_NTPase"/>
</dbReference>
<comment type="caution">
    <text evidence="3">The sequence shown here is derived from an EMBL/GenBank/DDBJ whole genome shotgun (WGS) entry which is preliminary data.</text>
</comment>
<organism evidence="3 4">
    <name type="scientific">Aliidiomarina halalkaliphila</name>
    <dbReference type="NCBI Taxonomy" id="2593535"/>
    <lineage>
        <taxon>Bacteria</taxon>
        <taxon>Pseudomonadati</taxon>
        <taxon>Pseudomonadota</taxon>
        <taxon>Gammaproteobacteria</taxon>
        <taxon>Alteromonadales</taxon>
        <taxon>Idiomarinaceae</taxon>
        <taxon>Aliidiomarina</taxon>
    </lineage>
</organism>
<dbReference type="CDD" id="cd01130">
    <property type="entry name" value="VirB11-like_ATPase"/>
    <property type="match status" value="1"/>
</dbReference>
<feature type="domain" description="AAA+ ATPase" evidence="2">
    <location>
        <begin position="191"/>
        <end position="355"/>
    </location>
</feature>
<keyword evidence="4" id="KW-1185">Reference proteome</keyword>
<dbReference type="InterPro" id="IPR003593">
    <property type="entry name" value="AAA+_ATPase"/>
</dbReference>
<evidence type="ECO:0000313" key="4">
    <source>
        <dbReference type="Proteomes" id="UP000320359"/>
    </source>
</evidence>
<dbReference type="SUPFAM" id="SSF52540">
    <property type="entry name" value="P-loop containing nucleoside triphosphate hydrolases"/>
    <property type="match status" value="1"/>
</dbReference>
<dbReference type="PANTHER" id="PTHR30486">
    <property type="entry name" value="TWITCHING MOTILITY PROTEIN PILT"/>
    <property type="match status" value="1"/>
</dbReference>
<dbReference type="OrthoDB" id="9810761at2"/>
<proteinExistence type="inferred from homology"/>
<dbReference type="InterPro" id="IPR050921">
    <property type="entry name" value="T4SS_GSP_E_ATPase"/>
</dbReference>
<evidence type="ECO:0000313" key="3">
    <source>
        <dbReference type="EMBL" id="TRW49479.1"/>
    </source>
</evidence>
<evidence type="ECO:0000256" key="1">
    <source>
        <dbReference type="ARBA" id="ARBA00006611"/>
    </source>
</evidence>
<accession>A0A552X3L1</accession>